<name>A0A392RGX4_9FABA</name>
<evidence type="ECO:0000256" key="1">
    <source>
        <dbReference type="SAM" id="MobiDB-lite"/>
    </source>
</evidence>
<accession>A0A392RGX4</accession>
<dbReference type="AlphaFoldDB" id="A0A392RGX4"/>
<sequence length="42" mass="4550">MLAGRAETAEVSGCTRWARNGEGSQKILPDFQDTLAKRGTAR</sequence>
<evidence type="ECO:0000313" key="3">
    <source>
        <dbReference type="Proteomes" id="UP000265520"/>
    </source>
</evidence>
<feature type="region of interest" description="Disordered" evidence="1">
    <location>
        <begin position="17"/>
        <end position="42"/>
    </location>
</feature>
<evidence type="ECO:0000313" key="2">
    <source>
        <dbReference type="EMBL" id="MCI35076.1"/>
    </source>
</evidence>
<proteinExistence type="predicted"/>
<reference evidence="2 3" key="1">
    <citation type="journal article" date="2018" name="Front. Plant Sci.">
        <title>Red Clover (Trifolium pratense) and Zigzag Clover (T. medium) - A Picture of Genomic Similarities and Differences.</title>
        <authorList>
            <person name="Dluhosova J."/>
            <person name="Istvanek J."/>
            <person name="Nedelnik J."/>
            <person name="Repkova J."/>
        </authorList>
    </citation>
    <scope>NUCLEOTIDE SEQUENCE [LARGE SCALE GENOMIC DNA]</scope>
    <source>
        <strain evidence="3">cv. 10/8</strain>
        <tissue evidence="2">Leaf</tissue>
    </source>
</reference>
<organism evidence="2 3">
    <name type="scientific">Trifolium medium</name>
    <dbReference type="NCBI Taxonomy" id="97028"/>
    <lineage>
        <taxon>Eukaryota</taxon>
        <taxon>Viridiplantae</taxon>
        <taxon>Streptophyta</taxon>
        <taxon>Embryophyta</taxon>
        <taxon>Tracheophyta</taxon>
        <taxon>Spermatophyta</taxon>
        <taxon>Magnoliopsida</taxon>
        <taxon>eudicotyledons</taxon>
        <taxon>Gunneridae</taxon>
        <taxon>Pentapetalae</taxon>
        <taxon>rosids</taxon>
        <taxon>fabids</taxon>
        <taxon>Fabales</taxon>
        <taxon>Fabaceae</taxon>
        <taxon>Papilionoideae</taxon>
        <taxon>50 kb inversion clade</taxon>
        <taxon>NPAAA clade</taxon>
        <taxon>Hologalegina</taxon>
        <taxon>IRL clade</taxon>
        <taxon>Trifolieae</taxon>
        <taxon>Trifolium</taxon>
    </lineage>
</organism>
<keyword evidence="3" id="KW-1185">Reference proteome</keyword>
<dbReference type="Proteomes" id="UP000265520">
    <property type="component" value="Unassembled WGS sequence"/>
</dbReference>
<protein>
    <submittedName>
        <fullName evidence="2">Uncharacterized protein</fullName>
    </submittedName>
</protein>
<comment type="caution">
    <text evidence="2">The sequence shown here is derived from an EMBL/GenBank/DDBJ whole genome shotgun (WGS) entry which is preliminary data.</text>
</comment>
<dbReference type="EMBL" id="LXQA010219976">
    <property type="protein sequence ID" value="MCI35076.1"/>
    <property type="molecule type" value="Genomic_DNA"/>
</dbReference>